<accession>A0A921FQ34</accession>
<evidence type="ECO:0000313" key="4">
    <source>
        <dbReference type="EMBL" id="HJF15062.1"/>
    </source>
</evidence>
<gene>
    <name evidence="4" type="ORF">K8V32_09725</name>
</gene>
<sequence>MNELESNTGSIASSEEYPSDALALITGGSGGLGAACANVLRSRGVKTLTVDIASGADLRCDITDEQQVVQLRQQISKDGDIVNILVNSAGVQGPESMVTETEYYHWQHTFRVNVDGAFLMCKHFAPAMLEAGWGRIVNVASIAGKEGNAFQAAYSASKAAMIGLTKSFGKELAESGVLVNSIAPALISTPLNQQMDHRTYQRLMRRIPMGRSGQPEEAAELMAWLASNRCSYSTGAVYDLSGGRATY</sequence>
<evidence type="ECO:0000259" key="3">
    <source>
        <dbReference type="SMART" id="SM00822"/>
    </source>
</evidence>
<comment type="caution">
    <text evidence="4">The sequence shown here is derived from an EMBL/GenBank/DDBJ whole genome shotgun (WGS) entry which is preliminary data.</text>
</comment>
<dbReference type="Pfam" id="PF13561">
    <property type="entry name" value="adh_short_C2"/>
    <property type="match status" value="1"/>
</dbReference>
<dbReference type="GO" id="GO:0030497">
    <property type="term" value="P:fatty acid elongation"/>
    <property type="evidence" value="ECO:0007669"/>
    <property type="project" value="TreeGrafter"/>
</dbReference>
<dbReference type="Gene3D" id="3.40.50.720">
    <property type="entry name" value="NAD(P)-binding Rossmann-like Domain"/>
    <property type="match status" value="1"/>
</dbReference>
<dbReference type="SUPFAM" id="SSF51735">
    <property type="entry name" value="NAD(P)-binding Rossmann-fold domains"/>
    <property type="match status" value="1"/>
</dbReference>
<feature type="domain" description="Ketoreductase" evidence="3">
    <location>
        <begin position="21"/>
        <end position="185"/>
    </location>
</feature>
<keyword evidence="2" id="KW-0560">Oxidoreductase</keyword>
<proteinExistence type="inferred from homology"/>
<dbReference type="AlphaFoldDB" id="A0A921FQ34"/>
<dbReference type="PANTHER" id="PTHR42760:SF129">
    <property type="entry name" value="OXIDOREDUCTASE"/>
    <property type="match status" value="1"/>
</dbReference>
<comment type="similarity">
    <text evidence="1">Belongs to the short-chain dehydrogenases/reductases (SDR) family.</text>
</comment>
<dbReference type="PROSITE" id="PS00061">
    <property type="entry name" value="ADH_SHORT"/>
    <property type="match status" value="1"/>
</dbReference>
<dbReference type="PRINTS" id="PR00080">
    <property type="entry name" value="SDRFAMILY"/>
</dbReference>
<evidence type="ECO:0000313" key="5">
    <source>
        <dbReference type="Proteomes" id="UP000703315"/>
    </source>
</evidence>
<dbReference type="CDD" id="cd05233">
    <property type="entry name" value="SDR_c"/>
    <property type="match status" value="1"/>
</dbReference>
<reference evidence="4" key="2">
    <citation type="submission" date="2021-09" db="EMBL/GenBank/DDBJ databases">
        <authorList>
            <person name="Gilroy R."/>
        </authorList>
    </citation>
    <scope>NUCLEOTIDE SEQUENCE</scope>
    <source>
        <strain evidence="4">ChiHjej13B12-14962</strain>
    </source>
</reference>
<name>A0A921FQ34_9MICC</name>
<dbReference type="PANTHER" id="PTHR42760">
    <property type="entry name" value="SHORT-CHAIN DEHYDROGENASES/REDUCTASES FAMILY MEMBER"/>
    <property type="match status" value="1"/>
</dbReference>
<dbReference type="SMART" id="SM00822">
    <property type="entry name" value="PKS_KR"/>
    <property type="match status" value="1"/>
</dbReference>
<protein>
    <submittedName>
        <fullName evidence="4">SDR family oxidoreductase</fullName>
    </submittedName>
</protein>
<dbReference type="PRINTS" id="PR00081">
    <property type="entry name" value="GDHRDH"/>
</dbReference>
<dbReference type="RefSeq" id="WP_303906478.1">
    <property type="nucleotide sequence ID" value="NZ_DYXC01000106.1"/>
</dbReference>
<dbReference type="GO" id="GO:0016616">
    <property type="term" value="F:oxidoreductase activity, acting on the CH-OH group of donors, NAD or NADP as acceptor"/>
    <property type="evidence" value="ECO:0007669"/>
    <property type="project" value="UniProtKB-ARBA"/>
</dbReference>
<dbReference type="FunFam" id="3.40.50.720:FF:000173">
    <property type="entry name" value="3-oxoacyl-[acyl-carrier protein] reductase"/>
    <property type="match status" value="1"/>
</dbReference>
<dbReference type="InterPro" id="IPR036291">
    <property type="entry name" value="NAD(P)-bd_dom_sf"/>
</dbReference>
<reference evidence="4" key="1">
    <citation type="journal article" date="2021" name="PeerJ">
        <title>Extensive microbial diversity within the chicken gut microbiome revealed by metagenomics and culture.</title>
        <authorList>
            <person name="Gilroy R."/>
            <person name="Ravi A."/>
            <person name="Getino M."/>
            <person name="Pursley I."/>
            <person name="Horton D.L."/>
            <person name="Alikhan N.F."/>
            <person name="Baker D."/>
            <person name="Gharbi K."/>
            <person name="Hall N."/>
            <person name="Watson M."/>
            <person name="Adriaenssens E.M."/>
            <person name="Foster-Nyarko E."/>
            <person name="Jarju S."/>
            <person name="Secka A."/>
            <person name="Antonio M."/>
            <person name="Oren A."/>
            <person name="Chaudhuri R.R."/>
            <person name="La Ragione R."/>
            <person name="Hildebrand F."/>
            <person name="Pallen M.J."/>
        </authorList>
    </citation>
    <scope>NUCLEOTIDE SEQUENCE</scope>
    <source>
        <strain evidence="4">ChiHjej13B12-14962</strain>
    </source>
</reference>
<evidence type="ECO:0000256" key="1">
    <source>
        <dbReference type="ARBA" id="ARBA00006484"/>
    </source>
</evidence>
<dbReference type="EMBL" id="DYXC01000106">
    <property type="protein sequence ID" value="HJF15062.1"/>
    <property type="molecule type" value="Genomic_DNA"/>
</dbReference>
<dbReference type="InterPro" id="IPR057326">
    <property type="entry name" value="KR_dom"/>
</dbReference>
<dbReference type="InterPro" id="IPR002347">
    <property type="entry name" value="SDR_fam"/>
</dbReference>
<dbReference type="InterPro" id="IPR020904">
    <property type="entry name" value="Sc_DH/Rdtase_CS"/>
</dbReference>
<evidence type="ECO:0000256" key="2">
    <source>
        <dbReference type="ARBA" id="ARBA00023002"/>
    </source>
</evidence>
<organism evidence="4 5">
    <name type="scientific">Enteractinococcus helveticum</name>
    <dbReference type="NCBI Taxonomy" id="1837282"/>
    <lineage>
        <taxon>Bacteria</taxon>
        <taxon>Bacillati</taxon>
        <taxon>Actinomycetota</taxon>
        <taxon>Actinomycetes</taxon>
        <taxon>Micrococcales</taxon>
        <taxon>Micrococcaceae</taxon>
    </lineage>
</organism>
<dbReference type="Proteomes" id="UP000703315">
    <property type="component" value="Unassembled WGS sequence"/>
</dbReference>